<keyword evidence="2" id="KW-1185">Reference proteome</keyword>
<name>A0ABD2MLR4_9CUCU</name>
<protein>
    <submittedName>
        <fullName evidence="1">Uncharacterized protein</fullName>
    </submittedName>
</protein>
<accession>A0ABD2MLR4</accession>
<organism evidence="1 2">
    <name type="scientific">Cryptolaemus montrouzieri</name>
    <dbReference type="NCBI Taxonomy" id="559131"/>
    <lineage>
        <taxon>Eukaryota</taxon>
        <taxon>Metazoa</taxon>
        <taxon>Ecdysozoa</taxon>
        <taxon>Arthropoda</taxon>
        <taxon>Hexapoda</taxon>
        <taxon>Insecta</taxon>
        <taxon>Pterygota</taxon>
        <taxon>Neoptera</taxon>
        <taxon>Endopterygota</taxon>
        <taxon>Coleoptera</taxon>
        <taxon>Polyphaga</taxon>
        <taxon>Cucujiformia</taxon>
        <taxon>Coccinelloidea</taxon>
        <taxon>Coccinellidae</taxon>
        <taxon>Scymninae</taxon>
        <taxon>Scymnini</taxon>
        <taxon>Cryptolaemus</taxon>
    </lineage>
</organism>
<gene>
    <name evidence="1" type="ORF">HHI36_011453</name>
</gene>
<dbReference type="AlphaFoldDB" id="A0ABD2MLR4"/>
<comment type="caution">
    <text evidence="1">The sequence shown here is derived from an EMBL/GenBank/DDBJ whole genome shotgun (WGS) entry which is preliminary data.</text>
</comment>
<reference evidence="1 2" key="1">
    <citation type="journal article" date="2021" name="BMC Biol.">
        <title>Horizontally acquired antibacterial genes associated with adaptive radiation of ladybird beetles.</title>
        <authorList>
            <person name="Li H.S."/>
            <person name="Tang X.F."/>
            <person name="Huang Y.H."/>
            <person name="Xu Z.Y."/>
            <person name="Chen M.L."/>
            <person name="Du X.Y."/>
            <person name="Qiu B.Y."/>
            <person name="Chen P.T."/>
            <person name="Zhang W."/>
            <person name="Slipinski A."/>
            <person name="Escalona H.E."/>
            <person name="Waterhouse R.M."/>
            <person name="Zwick A."/>
            <person name="Pang H."/>
        </authorList>
    </citation>
    <scope>NUCLEOTIDE SEQUENCE [LARGE SCALE GENOMIC DNA]</scope>
    <source>
        <strain evidence="1">SYSU2018</strain>
    </source>
</reference>
<sequence>MCEKWSKCAEIEKAIGGARSTKAWRVIKQLKTENDDKINKGITVDSLHAHYESSSAQDRVEFAEQIEDNDERENESNVLMEEDDVEKCLGSMKNGRSPGSQLLSFSSSIRRLFGKVIQVKLRAEIGHKIEENKIQTNSSFYNSS</sequence>
<dbReference type="Proteomes" id="UP001516400">
    <property type="component" value="Unassembled WGS sequence"/>
</dbReference>
<proteinExistence type="predicted"/>
<evidence type="ECO:0000313" key="2">
    <source>
        <dbReference type="Proteomes" id="UP001516400"/>
    </source>
</evidence>
<evidence type="ECO:0000313" key="1">
    <source>
        <dbReference type="EMBL" id="KAL3267322.1"/>
    </source>
</evidence>
<dbReference type="EMBL" id="JABFTP020000001">
    <property type="protein sequence ID" value="KAL3267322.1"/>
    <property type="molecule type" value="Genomic_DNA"/>
</dbReference>